<dbReference type="InterPro" id="IPR013087">
    <property type="entry name" value="Znf_C2H2_type"/>
</dbReference>
<dbReference type="GO" id="GO:0004843">
    <property type="term" value="F:cysteine-type deubiquitinase activity"/>
    <property type="evidence" value="ECO:0007669"/>
    <property type="project" value="UniProtKB-UniRule"/>
</dbReference>
<reference evidence="12" key="2">
    <citation type="submission" date="2012-08" db="EMBL/GenBank/DDBJ databases">
        <title>Genome sequence of Kazachstania naganishii.</title>
        <authorList>
            <person name="Gordon J.L."/>
            <person name="Armisen D."/>
            <person name="Proux-Wera E."/>
            <person name="OhEigeartaigh S.S."/>
            <person name="Byrne K.P."/>
            <person name="Wolfe K.H."/>
        </authorList>
    </citation>
    <scope>NUCLEOTIDE SEQUENCE [LARGE SCALE GENOMIC DNA]</scope>
    <source>
        <strain evidence="12">ATCC MYA-139 / BCRC 22969 / CBS 8797 / CCRC 22969 / KCTC 17520 / NBRC 10181 / NCYC 3082</strain>
    </source>
</reference>
<dbReference type="GO" id="GO:0016579">
    <property type="term" value="P:protein deubiquitination"/>
    <property type="evidence" value="ECO:0007669"/>
    <property type="project" value="EnsemblFungi"/>
</dbReference>
<dbReference type="GO" id="GO:0036503">
    <property type="term" value="P:ERAD pathway"/>
    <property type="evidence" value="ECO:0007669"/>
    <property type="project" value="TreeGrafter"/>
</dbReference>
<keyword evidence="9" id="KW-0963">Cytoplasm</keyword>
<accession>J7S3I4</accession>
<dbReference type="InterPro" id="IPR038765">
    <property type="entry name" value="Papain-like_cys_pep_sf"/>
</dbReference>
<dbReference type="GO" id="GO:0005829">
    <property type="term" value="C:cytosol"/>
    <property type="evidence" value="ECO:0007669"/>
    <property type="project" value="TreeGrafter"/>
</dbReference>
<dbReference type="AlphaFoldDB" id="J7S3I4"/>
<dbReference type="EC" id="3.4.19.12" evidence="9"/>
<comment type="function">
    <text evidence="9">Hydrolase that can remove conjugated ubiquitin from proteins and may therefore play an important regulatory role at the level of protein turnover by preventing degradation.</text>
</comment>
<keyword evidence="12" id="KW-1185">Reference proteome</keyword>
<keyword evidence="7 9" id="KW-0788">Thiol protease</keyword>
<proteinExistence type="predicted"/>
<dbReference type="Pfam" id="PF02338">
    <property type="entry name" value="OTU"/>
    <property type="match status" value="1"/>
</dbReference>
<evidence type="ECO:0000256" key="3">
    <source>
        <dbReference type="ARBA" id="ARBA00022723"/>
    </source>
</evidence>
<keyword evidence="6 9" id="KW-0378">Hydrolase</keyword>
<keyword evidence="4" id="KW-0863">Zinc-finger</keyword>
<organism evidence="11 12">
    <name type="scientific">Huiozyma naganishii (strain ATCC MYA-139 / BCRC 22969 / CBS 8797 / KCTC 17520 / NBRC 10181 / NCYC 3082 / Yp74L-3)</name>
    <name type="common">Yeast</name>
    <name type="synonym">Kazachstania naganishii</name>
    <dbReference type="NCBI Taxonomy" id="1071383"/>
    <lineage>
        <taxon>Eukaryota</taxon>
        <taxon>Fungi</taxon>
        <taxon>Dikarya</taxon>
        <taxon>Ascomycota</taxon>
        <taxon>Saccharomycotina</taxon>
        <taxon>Saccharomycetes</taxon>
        <taxon>Saccharomycetales</taxon>
        <taxon>Saccharomycetaceae</taxon>
        <taxon>Huiozyma</taxon>
    </lineage>
</organism>
<dbReference type="HOGENOM" id="CLU_049327_1_1_1"/>
<dbReference type="InterPro" id="IPR048857">
    <property type="entry name" value="OTU1_Ubl"/>
</dbReference>
<evidence type="ECO:0000256" key="1">
    <source>
        <dbReference type="ARBA" id="ARBA00000707"/>
    </source>
</evidence>
<dbReference type="Pfam" id="PF21403">
    <property type="entry name" value="OTU1_UBXL"/>
    <property type="match status" value="1"/>
</dbReference>
<dbReference type="Pfam" id="PF24560">
    <property type="entry name" value="zf-C2H2_OTU1_C"/>
    <property type="match status" value="1"/>
</dbReference>
<evidence type="ECO:0000313" key="11">
    <source>
        <dbReference type="EMBL" id="CCK72642.1"/>
    </source>
</evidence>
<dbReference type="eggNOG" id="KOG3288">
    <property type="taxonomic scope" value="Eukaryota"/>
</dbReference>
<dbReference type="PANTHER" id="PTHR13312">
    <property type="entry name" value="HIV-INDUCED PROTEIN-7-LIKE PROTEASE"/>
    <property type="match status" value="1"/>
</dbReference>
<dbReference type="GeneID" id="34528416"/>
<dbReference type="CDD" id="cd22745">
    <property type="entry name" value="OTU_OTU1"/>
    <property type="match status" value="1"/>
</dbReference>
<evidence type="ECO:0000256" key="2">
    <source>
        <dbReference type="ARBA" id="ARBA00022670"/>
    </source>
</evidence>
<keyword evidence="2" id="KW-0645">Protease</keyword>
<evidence type="ECO:0000256" key="7">
    <source>
        <dbReference type="ARBA" id="ARBA00022807"/>
    </source>
</evidence>
<dbReference type="OrthoDB" id="65596at2759"/>
<sequence>MPMKLKANHASIGNKVVTLKEDEPSVFDLLGACGVENVSSIRFGYPPSTLPITDANLETKLDDLGVQTGERIVLETGDSRGAVMSPPAAPTKPHLQIHKIPDDNSCLFHSVSYCIYRDLTWSASLRQIVSDVVVANPQEYTSAILDKPNREYSQWILRSDSWGGGIEISILAKRLATAIYVVDMDSLNVDKFLEAEFDKFILIMFNGIHYDAIEMSDGRTVFDKTGQDELIAESLAIASELKRTGHSFNTHVAKIKCNTCGDVFVGERAVSKHAESTGHTNFGQT</sequence>
<feature type="domain" description="OTU" evidence="10">
    <location>
        <begin position="95"/>
        <end position="216"/>
    </location>
</feature>
<dbReference type="Gene3D" id="3.10.20.90">
    <property type="entry name" value="Phosphatidylinositol 3-kinase Catalytic Subunit, Chain A, domain 1"/>
    <property type="match status" value="1"/>
</dbReference>
<dbReference type="KEGG" id="kng:KNAG_0L00190"/>
<reference evidence="11 12" key="1">
    <citation type="journal article" date="2011" name="Proc. Natl. Acad. Sci. U.S.A.">
        <title>Evolutionary erosion of yeast sex chromosomes by mating-type switching accidents.</title>
        <authorList>
            <person name="Gordon J.L."/>
            <person name="Armisen D."/>
            <person name="Proux-Wera E."/>
            <person name="Oheigeartaigh S.S."/>
            <person name="Byrne K.P."/>
            <person name="Wolfe K.H."/>
        </authorList>
    </citation>
    <scope>NUCLEOTIDE SEQUENCE [LARGE SCALE GENOMIC DNA]</scope>
    <source>
        <strain evidence="12">ATCC MYA-139 / BCRC 22969 / CBS 8797 / CCRC 22969 / KCTC 17520 / NBRC 10181 / NCYC 3082</strain>
    </source>
</reference>
<comment type="catalytic activity">
    <reaction evidence="1 9">
        <text>Thiol-dependent hydrolysis of ester, thioester, amide, peptide and isopeptide bonds formed by the C-terminal Gly of ubiquitin (a 76-residue protein attached to proteins as an intracellular targeting signal).</text>
        <dbReference type="EC" id="3.4.19.12"/>
    </reaction>
</comment>
<dbReference type="InterPro" id="IPR057766">
    <property type="entry name" value="Znf-C2H2_OTU1-like_C"/>
</dbReference>
<dbReference type="STRING" id="1071383.J7S3I4"/>
<evidence type="ECO:0000256" key="8">
    <source>
        <dbReference type="ARBA" id="ARBA00022833"/>
    </source>
</evidence>
<evidence type="ECO:0000256" key="9">
    <source>
        <dbReference type="RuleBase" id="RU367104"/>
    </source>
</evidence>
<dbReference type="InterPro" id="IPR003323">
    <property type="entry name" value="OTU_dom"/>
</dbReference>
<dbReference type="GO" id="GO:0006355">
    <property type="term" value="P:regulation of DNA-templated transcription"/>
    <property type="evidence" value="ECO:0007669"/>
    <property type="project" value="EnsemblFungi"/>
</dbReference>
<dbReference type="PROSITE" id="PS50802">
    <property type="entry name" value="OTU"/>
    <property type="match status" value="1"/>
</dbReference>
<dbReference type="PROSITE" id="PS00028">
    <property type="entry name" value="ZINC_FINGER_C2H2_1"/>
    <property type="match status" value="1"/>
</dbReference>
<keyword evidence="8" id="KW-0862">Zinc</keyword>
<dbReference type="OMA" id="TRCILVY"/>
<evidence type="ECO:0000256" key="4">
    <source>
        <dbReference type="ARBA" id="ARBA00022771"/>
    </source>
</evidence>
<protein>
    <recommendedName>
        <fullName evidence="9">Ubiquitin thioesterase OTU</fullName>
        <ecNumber evidence="9">3.4.19.12</ecNumber>
    </recommendedName>
</protein>
<dbReference type="GO" id="GO:0030968">
    <property type="term" value="P:endoplasmic reticulum unfolded protein response"/>
    <property type="evidence" value="ECO:0007669"/>
    <property type="project" value="TreeGrafter"/>
</dbReference>
<dbReference type="RefSeq" id="XP_022466887.1">
    <property type="nucleotide sequence ID" value="XM_022610608.1"/>
</dbReference>
<dbReference type="Proteomes" id="UP000006310">
    <property type="component" value="Chromosome 12"/>
</dbReference>
<name>J7S3I4_HUIN7</name>
<evidence type="ECO:0000259" key="10">
    <source>
        <dbReference type="PROSITE" id="PS50802"/>
    </source>
</evidence>
<dbReference type="Gene3D" id="3.90.70.80">
    <property type="match status" value="1"/>
</dbReference>
<keyword evidence="5 9" id="KW-0833">Ubl conjugation pathway</keyword>
<dbReference type="MEROPS" id="C85.006"/>
<dbReference type="PANTHER" id="PTHR13312:SF0">
    <property type="entry name" value="UBIQUITIN THIOESTERASE OTU1"/>
    <property type="match status" value="1"/>
</dbReference>
<dbReference type="GO" id="GO:0005634">
    <property type="term" value="C:nucleus"/>
    <property type="evidence" value="ECO:0007669"/>
    <property type="project" value="TreeGrafter"/>
</dbReference>
<keyword evidence="3" id="KW-0479">Metal-binding</keyword>
<dbReference type="SUPFAM" id="SSF54001">
    <property type="entry name" value="Cysteine proteinases"/>
    <property type="match status" value="1"/>
</dbReference>
<evidence type="ECO:0000256" key="5">
    <source>
        <dbReference type="ARBA" id="ARBA00022786"/>
    </source>
</evidence>
<evidence type="ECO:0000313" key="12">
    <source>
        <dbReference type="Proteomes" id="UP000006310"/>
    </source>
</evidence>
<gene>
    <name evidence="11" type="primary">KNAG0L00190</name>
    <name evidence="11" type="ordered locus">KNAG_0L00190</name>
</gene>
<evidence type="ECO:0000256" key="6">
    <source>
        <dbReference type="ARBA" id="ARBA00022801"/>
    </source>
</evidence>
<comment type="subcellular location">
    <subcellularLocation>
        <location evidence="9">Cytoplasm</location>
    </subcellularLocation>
</comment>
<dbReference type="EMBL" id="HE978325">
    <property type="protein sequence ID" value="CCK72642.1"/>
    <property type="molecule type" value="Genomic_DNA"/>
</dbReference>